<organism evidence="1 2">
    <name type="scientific">Candidatus Yanofskybacteria bacterium RIFCSPLOWO2_01_FULL_49_25</name>
    <dbReference type="NCBI Taxonomy" id="1802701"/>
    <lineage>
        <taxon>Bacteria</taxon>
        <taxon>Candidatus Yanofskyibacteriota</taxon>
    </lineage>
</organism>
<evidence type="ECO:0000313" key="2">
    <source>
        <dbReference type="Proteomes" id="UP000179047"/>
    </source>
</evidence>
<dbReference type="STRING" id="1802701.A3A33_00755"/>
<dbReference type="Proteomes" id="UP000179047">
    <property type="component" value="Unassembled WGS sequence"/>
</dbReference>
<evidence type="ECO:0000313" key="1">
    <source>
        <dbReference type="EMBL" id="OGN29808.1"/>
    </source>
</evidence>
<comment type="caution">
    <text evidence="1">The sequence shown here is derived from an EMBL/GenBank/DDBJ whole genome shotgun (WGS) entry which is preliminary data.</text>
</comment>
<sequence>MKKYAVLASLVIIGCAPVKGVRDFGRHVVRAVRAPECDILSPREGETTILDANGRATITLDCNGNAEVSIRWICMGQELPYEVARVGNGLSEIKSPEFMVVGSLNPLDAVVEMTIKGKDVPTRVSFRVKNKGKKS</sequence>
<dbReference type="EMBL" id="MGKP01000002">
    <property type="protein sequence ID" value="OGN29808.1"/>
    <property type="molecule type" value="Genomic_DNA"/>
</dbReference>
<dbReference type="PROSITE" id="PS51257">
    <property type="entry name" value="PROKAR_LIPOPROTEIN"/>
    <property type="match status" value="1"/>
</dbReference>
<gene>
    <name evidence="1" type="ORF">A3A33_00755</name>
</gene>
<name>A0A1F8GYS5_9BACT</name>
<reference evidence="1 2" key="1">
    <citation type="journal article" date="2016" name="Nat. Commun.">
        <title>Thousands of microbial genomes shed light on interconnected biogeochemical processes in an aquifer system.</title>
        <authorList>
            <person name="Anantharaman K."/>
            <person name="Brown C.T."/>
            <person name="Hug L.A."/>
            <person name="Sharon I."/>
            <person name="Castelle C.J."/>
            <person name="Probst A.J."/>
            <person name="Thomas B.C."/>
            <person name="Singh A."/>
            <person name="Wilkins M.J."/>
            <person name="Karaoz U."/>
            <person name="Brodie E.L."/>
            <person name="Williams K.H."/>
            <person name="Hubbard S.S."/>
            <person name="Banfield J.F."/>
        </authorList>
    </citation>
    <scope>NUCLEOTIDE SEQUENCE [LARGE SCALE GENOMIC DNA]</scope>
</reference>
<proteinExistence type="predicted"/>
<protein>
    <submittedName>
        <fullName evidence="1">Uncharacterized protein</fullName>
    </submittedName>
</protein>
<accession>A0A1F8GYS5</accession>
<dbReference type="AlphaFoldDB" id="A0A1F8GYS5"/>